<reference evidence="3 4" key="1">
    <citation type="submission" date="2019-06" db="EMBL/GenBank/DDBJ databases">
        <authorList>
            <person name="Jiang L."/>
        </authorList>
    </citation>
    <scope>NUCLEOTIDE SEQUENCE [LARGE SCALE GENOMIC DNA]</scope>
    <source>
        <strain evidence="3 4">YIM 48858</strain>
    </source>
</reference>
<feature type="region of interest" description="Disordered" evidence="1">
    <location>
        <begin position="75"/>
        <end position="108"/>
    </location>
</feature>
<organism evidence="3 4">
    <name type="scientific">Rubellimicrobium roseum</name>
    <dbReference type="NCBI Taxonomy" id="687525"/>
    <lineage>
        <taxon>Bacteria</taxon>
        <taxon>Pseudomonadati</taxon>
        <taxon>Pseudomonadota</taxon>
        <taxon>Alphaproteobacteria</taxon>
        <taxon>Rhodobacterales</taxon>
        <taxon>Roseobacteraceae</taxon>
        <taxon>Rubellimicrobium</taxon>
    </lineage>
</organism>
<dbReference type="Proteomes" id="UP000305709">
    <property type="component" value="Unassembled WGS sequence"/>
</dbReference>
<keyword evidence="4" id="KW-1185">Reference proteome</keyword>
<dbReference type="EMBL" id="VDFV01000088">
    <property type="protein sequence ID" value="TNC60032.1"/>
    <property type="molecule type" value="Genomic_DNA"/>
</dbReference>
<name>A0A5C4N663_9RHOB</name>
<feature type="domain" description="Transposase IS116/IS110/IS902 C-terminal" evidence="2">
    <location>
        <begin position="21"/>
        <end position="74"/>
    </location>
</feature>
<comment type="caution">
    <text evidence="3">The sequence shown here is derived from an EMBL/GenBank/DDBJ whole genome shotgun (WGS) entry which is preliminary data.</text>
</comment>
<dbReference type="GO" id="GO:0003677">
    <property type="term" value="F:DNA binding"/>
    <property type="evidence" value="ECO:0007669"/>
    <property type="project" value="InterPro"/>
</dbReference>
<gene>
    <name evidence="3" type="ORF">FHG71_22365</name>
</gene>
<dbReference type="InterPro" id="IPR003346">
    <property type="entry name" value="Transposase_20"/>
</dbReference>
<dbReference type="Pfam" id="PF02371">
    <property type="entry name" value="Transposase_20"/>
    <property type="match status" value="1"/>
</dbReference>
<dbReference type="OrthoDB" id="8261795at2"/>
<sequence length="108" mass="11211">MSGTAGRRVRRGSGTSAPDLRSGRDFAAWLGLTPWPHSTGGRRCSGATMRMGERSLRRLLIPGANDVVVKRPVHAAAAAGRSGQQGAAGRHRSEPAANGPDRVGTVEG</sequence>
<accession>A0A5C4N663</accession>
<dbReference type="GO" id="GO:0006313">
    <property type="term" value="P:DNA transposition"/>
    <property type="evidence" value="ECO:0007669"/>
    <property type="project" value="InterPro"/>
</dbReference>
<evidence type="ECO:0000313" key="4">
    <source>
        <dbReference type="Proteomes" id="UP000305709"/>
    </source>
</evidence>
<protein>
    <submittedName>
        <fullName evidence="3">IS110 family transposase</fullName>
    </submittedName>
</protein>
<evidence type="ECO:0000313" key="3">
    <source>
        <dbReference type="EMBL" id="TNC60032.1"/>
    </source>
</evidence>
<feature type="compositionally biased region" description="Low complexity" evidence="1">
    <location>
        <begin position="75"/>
        <end position="88"/>
    </location>
</feature>
<dbReference type="AlphaFoldDB" id="A0A5C4N663"/>
<dbReference type="GO" id="GO:0004803">
    <property type="term" value="F:transposase activity"/>
    <property type="evidence" value="ECO:0007669"/>
    <property type="project" value="InterPro"/>
</dbReference>
<proteinExistence type="predicted"/>
<evidence type="ECO:0000256" key="1">
    <source>
        <dbReference type="SAM" id="MobiDB-lite"/>
    </source>
</evidence>
<feature type="region of interest" description="Disordered" evidence="1">
    <location>
        <begin position="1"/>
        <end position="23"/>
    </location>
</feature>
<evidence type="ECO:0000259" key="2">
    <source>
        <dbReference type="Pfam" id="PF02371"/>
    </source>
</evidence>